<feature type="transmembrane region" description="Helical" evidence="1">
    <location>
        <begin position="292"/>
        <end position="316"/>
    </location>
</feature>
<evidence type="ECO:0000259" key="3">
    <source>
        <dbReference type="Pfam" id="PF23608"/>
    </source>
</evidence>
<dbReference type="AlphaFoldDB" id="A0A0L8ID11"/>
<dbReference type="EMBL" id="KQ415978">
    <property type="protein sequence ID" value="KOF99356.1"/>
    <property type="molecule type" value="Genomic_DNA"/>
</dbReference>
<dbReference type="KEGG" id="obi:106873189"/>
<gene>
    <name evidence="4" type="ORF">OCBIM_22017552mg</name>
</gene>
<feature type="signal peptide" evidence="2">
    <location>
        <begin position="1"/>
        <end position="18"/>
    </location>
</feature>
<feature type="chain" id="PRO_5005584272" description="ILCR1 Ig-like domain-containing protein" evidence="2">
    <location>
        <begin position="19"/>
        <end position="572"/>
    </location>
</feature>
<dbReference type="STRING" id="37653.A0A0L8ID11"/>
<reference evidence="4" key="1">
    <citation type="submission" date="2015-07" db="EMBL/GenBank/DDBJ databases">
        <title>MeaNS - Measles Nucleotide Surveillance Program.</title>
        <authorList>
            <person name="Tran T."/>
            <person name="Druce J."/>
        </authorList>
    </citation>
    <scope>NUCLEOTIDE SEQUENCE</scope>
    <source>
        <strain evidence="4">UCB-OBI-ISO-001</strain>
        <tissue evidence="4">Gonad</tissue>
    </source>
</reference>
<dbReference type="InterPro" id="IPR057066">
    <property type="entry name" value="Ig_ILCR1"/>
</dbReference>
<sequence>MVFIVVYIILFNFGETEADCLLPCPKYHNNFDCNFYNSTCFTNNESVSLDTTNEMMPARPENLQTKFFDNANITFTWNADTSTIKRLQGFLLNLTVIHGICKAGRNHFIRVFTYTNIGQIEKYKNEQFSLEENSLCAADWELELYSLPKGNCSKNVQRQILILPHHSKGNNASGSWQSSMTITYSYPLRNIEVNFTKAPEYFNFEKYNISLEKNNEIVDSRIIKKIAEPSVTFEVDTSGKYVVKLQPFSNDENRCLCRTKENKCKLCEVTSSHKIEFTDICPKNSTPEPDNITYFIIVGVIVAIIFILFIVIYFFCKSSKKLPKKYALLLCLNDHFLHDEAVQLLIKYLENFGVIVHHANKFGKCVFEVYDIVLLINSTALAERQKAWAEGKDYEQFFMEEHSSKLTNETFILIDELSLAKDRHKIISLKFDHTPDSPVFKHYPSQNGNFSIPRNLFDMVKSMVDVSIKFRGFFKKQALLNAISNAAEYEKCNKNWFSEKYGDPIPENVISSLNSKDRKSMKKNNNNFNIDNSINSCNVSELLHTLQKKNDQGMLLNFLNMNNIENSSILNV</sequence>
<evidence type="ECO:0000256" key="2">
    <source>
        <dbReference type="SAM" id="SignalP"/>
    </source>
</evidence>
<keyword evidence="1" id="KW-0812">Transmembrane</keyword>
<proteinExistence type="predicted"/>
<dbReference type="Pfam" id="PF23608">
    <property type="entry name" value="Ig_ILCR1"/>
    <property type="match status" value="1"/>
</dbReference>
<dbReference type="OrthoDB" id="10313609at2759"/>
<protein>
    <recommendedName>
        <fullName evidence="3">ILCR1 Ig-like domain-containing protein</fullName>
    </recommendedName>
</protein>
<keyword evidence="1" id="KW-1133">Transmembrane helix</keyword>
<keyword evidence="2" id="KW-0732">Signal</keyword>
<accession>A0A0L8ID11</accession>
<evidence type="ECO:0000256" key="1">
    <source>
        <dbReference type="SAM" id="Phobius"/>
    </source>
</evidence>
<organism evidence="4">
    <name type="scientific">Octopus bimaculoides</name>
    <name type="common">California two-spotted octopus</name>
    <dbReference type="NCBI Taxonomy" id="37653"/>
    <lineage>
        <taxon>Eukaryota</taxon>
        <taxon>Metazoa</taxon>
        <taxon>Spiralia</taxon>
        <taxon>Lophotrochozoa</taxon>
        <taxon>Mollusca</taxon>
        <taxon>Cephalopoda</taxon>
        <taxon>Coleoidea</taxon>
        <taxon>Octopodiformes</taxon>
        <taxon>Octopoda</taxon>
        <taxon>Incirrata</taxon>
        <taxon>Octopodidae</taxon>
        <taxon>Octopus</taxon>
    </lineage>
</organism>
<keyword evidence="1" id="KW-0472">Membrane</keyword>
<evidence type="ECO:0000313" key="4">
    <source>
        <dbReference type="EMBL" id="KOF99356.1"/>
    </source>
</evidence>
<name>A0A0L8ID11_OCTBM</name>
<feature type="domain" description="ILCR1 Ig-like" evidence="3">
    <location>
        <begin position="175"/>
        <end position="273"/>
    </location>
</feature>